<dbReference type="Proteomes" id="UP000297703">
    <property type="component" value="Unassembled WGS sequence"/>
</dbReference>
<accession>A0A4D9EQQ1</accession>
<name>A0A4D9EQQ1_9SAUR</name>
<evidence type="ECO:0000313" key="3">
    <source>
        <dbReference type="Proteomes" id="UP000297703"/>
    </source>
</evidence>
<keyword evidence="3" id="KW-1185">Reference proteome</keyword>
<keyword evidence="1" id="KW-1133">Transmembrane helix</keyword>
<keyword evidence="1" id="KW-0472">Membrane</keyword>
<dbReference type="AlphaFoldDB" id="A0A4D9EQQ1"/>
<evidence type="ECO:0000256" key="1">
    <source>
        <dbReference type="SAM" id="Phobius"/>
    </source>
</evidence>
<gene>
    <name evidence="2" type="ORF">DR999_PMT03551</name>
</gene>
<comment type="caution">
    <text evidence="2">The sequence shown here is derived from an EMBL/GenBank/DDBJ whole genome shotgun (WGS) entry which is preliminary data.</text>
</comment>
<dbReference type="EMBL" id="QXTE01000017">
    <property type="protein sequence ID" value="TFK13127.1"/>
    <property type="molecule type" value="Genomic_DNA"/>
</dbReference>
<reference evidence="2 3" key="1">
    <citation type="submission" date="2019-04" db="EMBL/GenBank/DDBJ databases">
        <title>Draft genome of the big-headed turtle Platysternon megacephalum.</title>
        <authorList>
            <person name="Gong S."/>
        </authorList>
    </citation>
    <scope>NUCLEOTIDE SEQUENCE [LARGE SCALE GENOMIC DNA]</scope>
    <source>
        <strain evidence="2">DO16091913</strain>
        <tissue evidence="2">Muscle</tissue>
    </source>
</reference>
<proteinExistence type="predicted"/>
<keyword evidence="1" id="KW-0812">Transmembrane</keyword>
<sequence length="56" mass="6391">MPPRGDVREQNGAEKGMPKCIKHAPIALFSFEAGFIMVQHHYIAFFIQKMDRKGTD</sequence>
<reference evidence="2 3" key="2">
    <citation type="submission" date="2019-04" db="EMBL/GenBank/DDBJ databases">
        <title>The genome sequence of big-headed turtle.</title>
        <authorList>
            <person name="Gong S."/>
        </authorList>
    </citation>
    <scope>NUCLEOTIDE SEQUENCE [LARGE SCALE GENOMIC DNA]</scope>
    <source>
        <strain evidence="2">DO16091913</strain>
        <tissue evidence="2">Muscle</tissue>
    </source>
</reference>
<feature type="transmembrane region" description="Helical" evidence="1">
    <location>
        <begin position="26"/>
        <end position="47"/>
    </location>
</feature>
<evidence type="ECO:0000313" key="2">
    <source>
        <dbReference type="EMBL" id="TFK13127.1"/>
    </source>
</evidence>
<protein>
    <submittedName>
        <fullName evidence="2">TIR domain-containing adapter molecule 2</fullName>
    </submittedName>
</protein>
<organism evidence="2 3">
    <name type="scientific">Platysternon megacephalum</name>
    <name type="common">big-headed turtle</name>
    <dbReference type="NCBI Taxonomy" id="55544"/>
    <lineage>
        <taxon>Eukaryota</taxon>
        <taxon>Metazoa</taxon>
        <taxon>Chordata</taxon>
        <taxon>Craniata</taxon>
        <taxon>Vertebrata</taxon>
        <taxon>Euteleostomi</taxon>
        <taxon>Archelosauria</taxon>
        <taxon>Testudinata</taxon>
        <taxon>Testudines</taxon>
        <taxon>Cryptodira</taxon>
        <taxon>Durocryptodira</taxon>
        <taxon>Testudinoidea</taxon>
        <taxon>Platysternidae</taxon>
        <taxon>Platysternon</taxon>
    </lineage>
</organism>